<dbReference type="PANTHER" id="PTHR46223">
    <property type="entry name" value="HISTONE-LYSINE N-METHYLTRANSFERASE SUV39H"/>
    <property type="match status" value="1"/>
</dbReference>
<dbReference type="GO" id="GO:0005694">
    <property type="term" value="C:chromosome"/>
    <property type="evidence" value="ECO:0007669"/>
    <property type="project" value="UniProtKB-SubCell"/>
</dbReference>
<dbReference type="Proteomes" id="UP000292082">
    <property type="component" value="Unassembled WGS sequence"/>
</dbReference>
<dbReference type="InterPro" id="IPR050973">
    <property type="entry name" value="H3K9_Histone-Lys_N-MTase"/>
</dbReference>
<dbReference type="InterPro" id="IPR003616">
    <property type="entry name" value="Post-SET_dom"/>
</dbReference>
<comment type="subcellular location">
    <subcellularLocation>
        <location evidence="1">Chromosome</location>
    </subcellularLocation>
</comment>
<evidence type="ECO:0000259" key="10">
    <source>
        <dbReference type="PROSITE" id="PS50867"/>
    </source>
</evidence>
<dbReference type="InterPro" id="IPR001214">
    <property type="entry name" value="SET_dom"/>
</dbReference>
<dbReference type="GO" id="GO:0042054">
    <property type="term" value="F:histone methyltransferase activity"/>
    <property type="evidence" value="ECO:0007669"/>
    <property type="project" value="InterPro"/>
</dbReference>
<evidence type="ECO:0000256" key="1">
    <source>
        <dbReference type="ARBA" id="ARBA00004286"/>
    </source>
</evidence>
<keyword evidence="5" id="KW-0949">S-adenosyl-L-methionine</keyword>
<dbReference type="STRING" id="114155.A0A4Q9P073"/>
<dbReference type="PROSITE" id="PS50868">
    <property type="entry name" value="POST_SET"/>
    <property type="match status" value="1"/>
</dbReference>
<dbReference type="Pfam" id="PF00856">
    <property type="entry name" value="SET"/>
    <property type="match status" value="1"/>
</dbReference>
<evidence type="ECO:0000256" key="5">
    <source>
        <dbReference type="ARBA" id="ARBA00022691"/>
    </source>
</evidence>
<keyword evidence="14" id="KW-1185">Reference proteome</keyword>
<dbReference type="Gene3D" id="2.170.270.10">
    <property type="entry name" value="SET domain"/>
    <property type="match status" value="1"/>
</dbReference>
<evidence type="ECO:0000313" key="12">
    <source>
        <dbReference type="EMBL" id="TBU31573.1"/>
    </source>
</evidence>
<dbReference type="GO" id="GO:0005634">
    <property type="term" value="C:nucleus"/>
    <property type="evidence" value="ECO:0007669"/>
    <property type="project" value="InterPro"/>
</dbReference>
<organism evidence="12">
    <name type="scientific">Dichomitus squalens</name>
    <dbReference type="NCBI Taxonomy" id="114155"/>
    <lineage>
        <taxon>Eukaryota</taxon>
        <taxon>Fungi</taxon>
        <taxon>Dikarya</taxon>
        <taxon>Basidiomycota</taxon>
        <taxon>Agaricomycotina</taxon>
        <taxon>Agaricomycetes</taxon>
        <taxon>Polyporales</taxon>
        <taxon>Polyporaceae</taxon>
        <taxon>Dichomitus</taxon>
    </lineage>
</organism>
<evidence type="ECO:0000256" key="3">
    <source>
        <dbReference type="ARBA" id="ARBA00022603"/>
    </source>
</evidence>
<sequence>MSRRNHSEASSEAPSSRPRRSTRLSSSSASSSVEPEELPRRRLWRREPVGIRTPSDDEVARQGGISRATRPKFSRAFEDAGFESLSWKKDRRRVAREFAPVTQSADDIPTDLQDRINALSPEARRASNLQAIFEAEIAANTAEDEPNAPPIRIINDVDDEPTPPMEFYYTNLMWHGADVPRPDFEALKGCGCIGPCNPNSKTCACVRRNKQYWDGGGFMYDQKGKLKHHQYPIFECNINCGCSDDCPNRVMQRGRQYEIAIQKTEAKGWGVFAGPKRIPAYSFLGVYAGEYLTDQEGEKRGLYYNSFGRTYLFDVDFYHVKKDEDEPPKYCIDAYHAGNNHSCDPNCAIVAGYINESNIDKPLLTIFTIKDVEPYEELCFSYFGVDEEDKPALAAQANGAVYVPCRCGTAKCKGFLWK</sequence>
<dbReference type="InterPro" id="IPR046341">
    <property type="entry name" value="SET_dom_sf"/>
</dbReference>
<feature type="compositionally biased region" description="Low complexity" evidence="8">
    <location>
        <begin position="23"/>
        <end position="33"/>
    </location>
</feature>
<dbReference type="SUPFAM" id="SSF82199">
    <property type="entry name" value="SET domain"/>
    <property type="match status" value="1"/>
</dbReference>
<keyword evidence="4" id="KW-0808">Transferase</keyword>
<feature type="domain" description="Pre-SET" evidence="10">
    <location>
        <begin position="188"/>
        <end position="254"/>
    </location>
</feature>
<dbReference type="GO" id="GO:0008270">
    <property type="term" value="F:zinc ion binding"/>
    <property type="evidence" value="ECO:0007669"/>
    <property type="project" value="InterPro"/>
</dbReference>
<feature type="domain" description="SET" evidence="9">
    <location>
        <begin position="257"/>
        <end position="383"/>
    </location>
</feature>
<dbReference type="EMBL" id="ML143398">
    <property type="protein sequence ID" value="TBU31573.1"/>
    <property type="molecule type" value="Genomic_DNA"/>
</dbReference>
<dbReference type="OrthoDB" id="308383at2759"/>
<dbReference type="OMA" id="HHGNISH"/>
<evidence type="ECO:0000256" key="8">
    <source>
        <dbReference type="SAM" id="MobiDB-lite"/>
    </source>
</evidence>
<evidence type="ECO:0000259" key="11">
    <source>
        <dbReference type="PROSITE" id="PS50868"/>
    </source>
</evidence>
<feature type="compositionally biased region" description="Basic and acidic residues" evidence="8">
    <location>
        <begin position="37"/>
        <end position="60"/>
    </location>
</feature>
<feature type="region of interest" description="Disordered" evidence="8">
    <location>
        <begin position="1"/>
        <end position="72"/>
    </location>
</feature>
<dbReference type="Proteomes" id="UP000292957">
    <property type="component" value="Unassembled WGS sequence"/>
</dbReference>
<dbReference type="PROSITE" id="PS50867">
    <property type="entry name" value="PRE_SET"/>
    <property type="match status" value="1"/>
</dbReference>
<accession>A0A4Q9P073</accession>
<dbReference type="GO" id="GO:0032259">
    <property type="term" value="P:methylation"/>
    <property type="evidence" value="ECO:0007669"/>
    <property type="project" value="UniProtKB-KW"/>
</dbReference>
<evidence type="ECO:0000313" key="13">
    <source>
        <dbReference type="EMBL" id="TBU64464.1"/>
    </source>
</evidence>
<proteinExistence type="predicted"/>
<dbReference type="Pfam" id="PF05033">
    <property type="entry name" value="Pre-SET"/>
    <property type="match status" value="1"/>
</dbReference>
<dbReference type="PANTHER" id="PTHR46223:SF3">
    <property type="entry name" value="HISTONE-LYSINE N-METHYLTRANSFERASE SET-23"/>
    <property type="match status" value="1"/>
</dbReference>
<evidence type="ECO:0000256" key="2">
    <source>
        <dbReference type="ARBA" id="ARBA00022454"/>
    </source>
</evidence>
<keyword evidence="3" id="KW-0489">Methyltransferase</keyword>
<evidence type="ECO:0000256" key="6">
    <source>
        <dbReference type="ARBA" id="ARBA00022723"/>
    </source>
</evidence>
<gene>
    <name evidence="13" type="ORF">BD310DRAFT_944302</name>
    <name evidence="12" type="ORF">BD311DRAFT_775908</name>
</gene>
<keyword evidence="2" id="KW-0158">Chromosome</keyword>
<keyword evidence="6" id="KW-0479">Metal-binding</keyword>
<keyword evidence="7" id="KW-0862">Zinc</keyword>
<protein>
    <submittedName>
        <fullName evidence="12">SET domain-containing protein</fullName>
    </submittedName>
</protein>
<evidence type="ECO:0000256" key="4">
    <source>
        <dbReference type="ARBA" id="ARBA00022679"/>
    </source>
</evidence>
<name>A0A4Q9P073_9APHY</name>
<dbReference type="AlphaFoldDB" id="A0A4Q9P073"/>
<dbReference type="InterPro" id="IPR007728">
    <property type="entry name" value="Pre-SET_dom"/>
</dbReference>
<reference evidence="12 14" key="1">
    <citation type="submission" date="2019-01" db="EMBL/GenBank/DDBJ databases">
        <title>Draft genome sequences of three monokaryotic isolates of the white-rot basidiomycete fungus Dichomitus squalens.</title>
        <authorList>
            <consortium name="DOE Joint Genome Institute"/>
            <person name="Lopez S.C."/>
            <person name="Andreopoulos B."/>
            <person name="Pangilinan J."/>
            <person name="Lipzen A."/>
            <person name="Riley R."/>
            <person name="Ahrendt S."/>
            <person name="Ng V."/>
            <person name="Barry K."/>
            <person name="Daum C."/>
            <person name="Grigoriev I.V."/>
            <person name="Hilden K.S."/>
            <person name="Makela M.R."/>
            <person name="de Vries R.P."/>
        </authorList>
    </citation>
    <scope>NUCLEOTIDE SEQUENCE [LARGE SCALE GENOMIC DNA]</scope>
    <source>
        <strain evidence="13 14">CBS 464.89</strain>
        <strain evidence="12">OM18370.1</strain>
    </source>
</reference>
<dbReference type="EMBL" id="ML145086">
    <property type="protein sequence ID" value="TBU64464.1"/>
    <property type="molecule type" value="Genomic_DNA"/>
</dbReference>
<evidence type="ECO:0000259" key="9">
    <source>
        <dbReference type="PROSITE" id="PS50280"/>
    </source>
</evidence>
<evidence type="ECO:0000256" key="7">
    <source>
        <dbReference type="ARBA" id="ARBA00022833"/>
    </source>
</evidence>
<feature type="domain" description="Post-SET" evidence="11">
    <location>
        <begin position="401"/>
        <end position="417"/>
    </location>
</feature>
<dbReference type="PROSITE" id="PS50280">
    <property type="entry name" value="SET"/>
    <property type="match status" value="1"/>
</dbReference>
<evidence type="ECO:0000313" key="14">
    <source>
        <dbReference type="Proteomes" id="UP000292082"/>
    </source>
</evidence>
<dbReference type="SMART" id="SM00468">
    <property type="entry name" value="PreSET"/>
    <property type="match status" value="1"/>
</dbReference>
<dbReference type="SMART" id="SM00317">
    <property type="entry name" value="SET"/>
    <property type="match status" value="1"/>
</dbReference>